<sequence length="271" mass="31124">MNFIKDIKSSVYNPAFYASLRERTLGSSFKYFFFLIFVLAFVVAFAWGSQLAPLFSGENLKKLVDYYPAELILTLKRGEVSTNVTEPYLIKTTGEMSWKNRRTNMVVIDTKNVFSRELFKQYDTSVWIGKDFVVSAKNQDRTELSDISRVPDFSLDRTRLLGWTDVIDSYHLLLSLALFVFLLLSFYGFFIFQLVWLLLMALLTMFIGKLYKRPLTYKNSYQIALHAATIPFIIMSLAIVSGFATPFPLFYSLVALVIIVLNLKKVAETSS</sequence>
<evidence type="ECO:0008006" key="4">
    <source>
        <dbReference type="Google" id="ProtNLM"/>
    </source>
</evidence>
<evidence type="ECO:0000313" key="3">
    <source>
        <dbReference type="Proteomes" id="UP000033965"/>
    </source>
</evidence>
<proteinExistence type="predicted"/>
<name>A0A0G1VT92_9BACT</name>
<dbReference type="EMBL" id="LCPZ01000001">
    <property type="protein sequence ID" value="KKW09510.1"/>
    <property type="molecule type" value="Genomic_DNA"/>
</dbReference>
<dbReference type="InterPro" id="IPR009574">
    <property type="entry name" value="DUF1189"/>
</dbReference>
<feature type="transmembrane region" description="Helical" evidence="1">
    <location>
        <begin position="223"/>
        <end position="243"/>
    </location>
</feature>
<comment type="caution">
    <text evidence="2">The sequence shown here is derived from an EMBL/GenBank/DDBJ whole genome shotgun (WGS) entry which is preliminary data.</text>
</comment>
<feature type="transmembrane region" description="Helical" evidence="1">
    <location>
        <begin position="31"/>
        <end position="52"/>
    </location>
</feature>
<dbReference type="Proteomes" id="UP000033965">
    <property type="component" value="Unassembled WGS sequence"/>
</dbReference>
<keyword evidence="1" id="KW-0812">Transmembrane</keyword>
<organism evidence="2 3">
    <name type="scientific">Candidatus Kaiserbacteria bacterium GW2011_GWA2_49_19</name>
    <dbReference type="NCBI Taxonomy" id="1618669"/>
    <lineage>
        <taxon>Bacteria</taxon>
        <taxon>Candidatus Kaiseribacteriota</taxon>
    </lineage>
</organism>
<gene>
    <name evidence="2" type="ORF">UY44_C0001G0075</name>
</gene>
<dbReference type="AlphaFoldDB" id="A0A0G1VT92"/>
<accession>A0A0G1VT92</accession>
<dbReference type="Pfam" id="PF06691">
    <property type="entry name" value="DUF1189"/>
    <property type="match status" value="1"/>
</dbReference>
<protein>
    <recommendedName>
        <fullName evidence="4">DUF1189 domain-containing protein</fullName>
    </recommendedName>
</protein>
<evidence type="ECO:0000256" key="1">
    <source>
        <dbReference type="SAM" id="Phobius"/>
    </source>
</evidence>
<evidence type="ECO:0000313" key="2">
    <source>
        <dbReference type="EMBL" id="KKW09510.1"/>
    </source>
</evidence>
<keyword evidence="1" id="KW-0472">Membrane</keyword>
<keyword evidence="1" id="KW-1133">Transmembrane helix</keyword>
<reference evidence="2 3" key="1">
    <citation type="journal article" date="2015" name="Nature">
        <title>rRNA introns, odd ribosomes, and small enigmatic genomes across a large radiation of phyla.</title>
        <authorList>
            <person name="Brown C.T."/>
            <person name="Hug L.A."/>
            <person name="Thomas B.C."/>
            <person name="Sharon I."/>
            <person name="Castelle C.J."/>
            <person name="Singh A."/>
            <person name="Wilkins M.J."/>
            <person name="Williams K.H."/>
            <person name="Banfield J.F."/>
        </authorList>
    </citation>
    <scope>NUCLEOTIDE SEQUENCE [LARGE SCALE GENOMIC DNA]</scope>
</reference>
<feature type="transmembrane region" description="Helical" evidence="1">
    <location>
        <begin position="169"/>
        <end position="188"/>
    </location>
</feature>
<feature type="transmembrane region" description="Helical" evidence="1">
    <location>
        <begin position="249"/>
        <end position="267"/>
    </location>
</feature>